<dbReference type="Pfam" id="PF07715">
    <property type="entry name" value="Plug"/>
    <property type="match status" value="1"/>
</dbReference>
<evidence type="ECO:0000256" key="9">
    <source>
        <dbReference type="ARBA" id="ARBA00023136"/>
    </source>
</evidence>
<dbReference type="InterPro" id="IPR012910">
    <property type="entry name" value="Plug_dom"/>
</dbReference>
<keyword evidence="4" id="KW-0410">Iron transport</keyword>
<keyword evidence="16" id="KW-0675">Receptor</keyword>
<evidence type="ECO:0000256" key="11">
    <source>
        <dbReference type="PROSITE-ProRule" id="PRU01360"/>
    </source>
</evidence>
<keyword evidence="7" id="KW-0406">Ion transport</keyword>
<keyword evidence="8 12" id="KW-0798">TonB box</keyword>
<feature type="chain" id="PRO_5030511609" evidence="13">
    <location>
        <begin position="24"/>
        <end position="779"/>
    </location>
</feature>
<evidence type="ECO:0000256" key="10">
    <source>
        <dbReference type="ARBA" id="ARBA00023237"/>
    </source>
</evidence>
<keyword evidence="3 11" id="KW-1134">Transmembrane beta strand</keyword>
<dbReference type="EMBL" id="JACLAU010000040">
    <property type="protein sequence ID" value="MBC2653254.1"/>
    <property type="molecule type" value="Genomic_DNA"/>
</dbReference>
<evidence type="ECO:0000256" key="3">
    <source>
        <dbReference type="ARBA" id="ARBA00022452"/>
    </source>
</evidence>
<evidence type="ECO:0000256" key="8">
    <source>
        <dbReference type="ARBA" id="ARBA00023077"/>
    </source>
</evidence>
<evidence type="ECO:0000256" key="1">
    <source>
        <dbReference type="ARBA" id="ARBA00004571"/>
    </source>
</evidence>
<accession>A0A7X1KDE4</accession>
<keyword evidence="17" id="KW-1185">Reference proteome</keyword>
<evidence type="ECO:0000256" key="2">
    <source>
        <dbReference type="ARBA" id="ARBA00022448"/>
    </source>
</evidence>
<keyword evidence="13" id="KW-0732">Signal</keyword>
<keyword evidence="2 11" id="KW-0813">Transport</keyword>
<dbReference type="Gene3D" id="2.40.170.20">
    <property type="entry name" value="TonB-dependent receptor, beta-barrel domain"/>
    <property type="match status" value="2"/>
</dbReference>
<dbReference type="PANTHER" id="PTHR32552:SF81">
    <property type="entry name" value="TONB-DEPENDENT OUTER MEMBRANE RECEPTOR"/>
    <property type="match status" value="1"/>
</dbReference>
<dbReference type="Pfam" id="PF00593">
    <property type="entry name" value="TonB_dep_Rec_b-barrel"/>
    <property type="match status" value="1"/>
</dbReference>
<evidence type="ECO:0000256" key="12">
    <source>
        <dbReference type="RuleBase" id="RU003357"/>
    </source>
</evidence>
<reference evidence="16 17" key="1">
    <citation type="submission" date="2020-08" db="EMBL/GenBank/DDBJ databases">
        <title>The genome sequence of Novosphingobium flavum 4Y4.</title>
        <authorList>
            <person name="Liu Y."/>
        </authorList>
    </citation>
    <scope>NUCLEOTIDE SEQUENCE [LARGE SCALE GENOMIC DNA]</scope>
    <source>
        <strain evidence="16 17">4Y4</strain>
    </source>
</reference>
<evidence type="ECO:0000256" key="7">
    <source>
        <dbReference type="ARBA" id="ARBA00023065"/>
    </source>
</evidence>
<gene>
    <name evidence="16" type="ORF">H7F49_16295</name>
</gene>
<dbReference type="AlphaFoldDB" id="A0A7X1KDE4"/>
<dbReference type="Proteomes" id="UP000520156">
    <property type="component" value="Unassembled WGS sequence"/>
</dbReference>
<organism evidence="16 17">
    <name type="scientific">Novosphingobium aerophilum</name>
    <dbReference type="NCBI Taxonomy" id="2839843"/>
    <lineage>
        <taxon>Bacteria</taxon>
        <taxon>Pseudomonadati</taxon>
        <taxon>Pseudomonadota</taxon>
        <taxon>Alphaproteobacteria</taxon>
        <taxon>Sphingomonadales</taxon>
        <taxon>Sphingomonadaceae</taxon>
        <taxon>Novosphingobium</taxon>
    </lineage>
</organism>
<feature type="domain" description="TonB-dependent receptor-like beta-barrel" evidence="14">
    <location>
        <begin position="325"/>
        <end position="743"/>
    </location>
</feature>
<evidence type="ECO:0000256" key="6">
    <source>
        <dbReference type="ARBA" id="ARBA00023004"/>
    </source>
</evidence>
<proteinExistence type="inferred from homology"/>
<evidence type="ECO:0000259" key="15">
    <source>
        <dbReference type="Pfam" id="PF07715"/>
    </source>
</evidence>
<keyword evidence="10 11" id="KW-0998">Cell outer membrane</keyword>
<name>A0A7X1KDE4_9SPHN</name>
<feature type="domain" description="TonB-dependent receptor plug" evidence="15">
    <location>
        <begin position="60"/>
        <end position="166"/>
    </location>
</feature>
<dbReference type="InterPro" id="IPR036942">
    <property type="entry name" value="Beta-barrel_TonB_sf"/>
</dbReference>
<dbReference type="InterPro" id="IPR000531">
    <property type="entry name" value="Beta-barrel_TonB"/>
</dbReference>
<keyword evidence="9 11" id="KW-0472">Membrane</keyword>
<dbReference type="PANTHER" id="PTHR32552">
    <property type="entry name" value="FERRICHROME IRON RECEPTOR-RELATED"/>
    <property type="match status" value="1"/>
</dbReference>
<dbReference type="GO" id="GO:0006826">
    <property type="term" value="P:iron ion transport"/>
    <property type="evidence" value="ECO:0007669"/>
    <property type="project" value="UniProtKB-KW"/>
</dbReference>
<comment type="similarity">
    <text evidence="11 12">Belongs to the TonB-dependent receptor family.</text>
</comment>
<evidence type="ECO:0000256" key="4">
    <source>
        <dbReference type="ARBA" id="ARBA00022496"/>
    </source>
</evidence>
<evidence type="ECO:0000313" key="17">
    <source>
        <dbReference type="Proteomes" id="UP000520156"/>
    </source>
</evidence>
<comment type="caution">
    <text evidence="16">The sequence shown here is derived from an EMBL/GenBank/DDBJ whole genome shotgun (WGS) entry which is preliminary data.</text>
</comment>
<dbReference type="SUPFAM" id="SSF56935">
    <property type="entry name" value="Porins"/>
    <property type="match status" value="1"/>
</dbReference>
<dbReference type="InterPro" id="IPR039426">
    <property type="entry name" value="TonB-dep_rcpt-like"/>
</dbReference>
<feature type="signal peptide" evidence="13">
    <location>
        <begin position="1"/>
        <end position="23"/>
    </location>
</feature>
<evidence type="ECO:0000313" key="16">
    <source>
        <dbReference type="EMBL" id="MBC2653254.1"/>
    </source>
</evidence>
<comment type="subcellular location">
    <subcellularLocation>
        <location evidence="1 11">Cell outer membrane</location>
        <topology evidence="1 11">Multi-pass membrane protein</topology>
    </subcellularLocation>
</comment>
<keyword evidence="5 11" id="KW-0812">Transmembrane</keyword>
<evidence type="ECO:0000256" key="5">
    <source>
        <dbReference type="ARBA" id="ARBA00022692"/>
    </source>
</evidence>
<dbReference type="GO" id="GO:0009279">
    <property type="term" value="C:cell outer membrane"/>
    <property type="evidence" value="ECO:0007669"/>
    <property type="project" value="UniProtKB-SubCell"/>
</dbReference>
<protein>
    <submittedName>
        <fullName evidence="16">TonB-dependent receptor</fullName>
    </submittedName>
</protein>
<evidence type="ECO:0000259" key="14">
    <source>
        <dbReference type="Pfam" id="PF00593"/>
    </source>
</evidence>
<dbReference type="PROSITE" id="PS52016">
    <property type="entry name" value="TONB_DEPENDENT_REC_3"/>
    <property type="match status" value="1"/>
</dbReference>
<evidence type="ECO:0000256" key="13">
    <source>
        <dbReference type="SAM" id="SignalP"/>
    </source>
</evidence>
<keyword evidence="6" id="KW-0408">Iron</keyword>
<sequence>MRPVLLGSTALFVLASLSTPAQAADLAADQSAPASAAAPAEDDTGIADIVVTAQRREESLQRAAVPVTAVSGDSLITFGVTAVADLQKLVPALKISPTGGTTSLFLRGVGTNSQNSFSENAVAFNFNGVYVARPTALAGVFYDLERVEVVKGPQGTLYGRNATGGALNVVPRKPQLDTVSGSFMGELSNYNGRNVNAALNVPLGGSAALRVAGQLIAHDGYLSDGYDDEDGKALRASLLVKPSNDVSVLIVGDYFDQGGKGAGGVLLPNSAFAVPPLAGRVGFASPRATDAIRAFAATRFAPPFCGGAGGFVTSGCIDVPQTTGFMDNQTYGISGTIEANLGFATLTVQPAYRKSDINYVTWLPGFRGEVQENAKQFSFETRLASNGTGPLTYQLGVFYFSEDLASLNFFRQGDLSTTRFTPNVNTKSYAGFGQLTYALTDSLRVVLGGRYTKESKDQSTASVSGGRPGPVNPALGAPASGSLDFDKFTWKAGLEWNAGPASLVYANVATGFKSGGFFVAAPPANTYAPELLTAYTLGTKNRFFGNTLQVNLEAFYWDYKDQQITFVGGILTGNGIFAQGSRTENAGKSRMYGLELETLWQPTANDRLNLNVQYLNGKYNSLRTANFSGTGAPVATGCTVLGSRLANPTVAGNTARFYDIDCSGKPAVNAPRWSINAGYEHAFPVNDSVRILVGARTTIESSRFLNANFRPEEPQGSYMMSDAYLTGEFADGTVTATLFVNNIENETVLQRAGTRPVLDFPVGKLAPPRVWGFRVGYRF</sequence>